<dbReference type="PANTHER" id="PTHR34512:SF30">
    <property type="entry name" value="OUTER MEMBRANE PROTEIN ASSEMBLY FACTOR BAMB"/>
    <property type="match status" value="1"/>
</dbReference>
<feature type="domain" description="Pyrrolo-quinoline quinone repeat" evidence="2">
    <location>
        <begin position="393"/>
        <end position="526"/>
    </location>
</feature>
<accession>A0ABR7EI34</accession>
<dbReference type="RefSeq" id="WP_186858781.1">
    <property type="nucleotide sequence ID" value="NZ_JACOON010000007.1"/>
</dbReference>
<proteinExistence type="predicted"/>
<reference evidence="3 4" key="1">
    <citation type="submission" date="2020-08" db="EMBL/GenBank/DDBJ databases">
        <title>Genome public.</title>
        <authorList>
            <person name="Liu C."/>
            <person name="Sun Q."/>
        </authorList>
    </citation>
    <scope>NUCLEOTIDE SEQUENCE [LARGE SCALE GENOMIC DNA]</scope>
    <source>
        <strain evidence="3 4">NSJ-35</strain>
    </source>
</reference>
<keyword evidence="1" id="KW-0472">Membrane</keyword>
<evidence type="ECO:0000313" key="3">
    <source>
        <dbReference type="EMBL" id="MBC5649343.1"/>
    </source>
</evidence>
<name>A0ABR7EI34_9FIRM</name>
<dbReference type="PANTHER" id="PTHR34512">
    <property type="entry name" value="CELL SURFACE PROTEIN"/>
    <property type="match status" value="1"/>
</dbReference>
<keyword evidence="4" id="KW-1185">Reference proteome</keyword>
<evidence type="ECO:0000256" key="1">
    <source>
        <dbReference type="SAM" id="Phobius"/>
    </source>
</evidence>
<dbReference type="InterPro" id="IPR002372">
    <property type="entry name" value="PQQ_rpt_dom"/>
</dbReference>
<evidence type="ECO:0000313" key="4">
    <source>
        <dbReference type="Proteomes" id="UP000606889"/>
    </source>
</evidence>
<keyword evidence="1" id="KW-0812">Transmembrane</keyword>
<evidence type="ECO:0000259" key="2">
    <source>
        <dbReference type="Pfam" id="PF13360"/>
    </source>
</evidence>
<dbReference type="Proteomes" id="UP000606889">
    <property type="component" value="Unassembled WGS sequence"/>
</dbReference>
<comment type="caution">
    <text evidence="3">The sequence shown here is derived from an EMBL/GenBank/DDBJ whole genome shotgun (WGS) entry which is preliminary data.</text>
</comment>
<keyword evidence="1" id="KW-1133">Transmembrane helix</keyword>
<gene>
    <name evidence="3" type="ORF">H8S18_13430</name>
</gene>
<dbReference type="InterPro" id="IPR011047">
    <property type="entry name" value="Quinoprotein_ADH-like_sf"/>
</dbReference>
<organism evidence="3 4">
    <name type="scientific">Christensenella tenuis</name>
    <dbReference type="NCBI Taxonomy" id="2763033"/>
    <lineage>
        <taxon>Bacteria</taxon>
        <taxon>Bacillati</taxon>
        <taxon>Bacillota</taxon>
        <taxon>Clostridia</taxon>
        <taxon>Christensenellales</taxon>
        <taxon>Christensenellaceae</taxon>
        <taxon>Christensenella</taxon>
    </lineage>
</organism>
<feature type="transmembrane region" description="Helical" evidence="1">
    <location>
        <begin position="26"/>
        <end position="51"/>
    </location>
</feature>
<dbReference type="SUPFAM" id="SSF50998">
    <property type="entry name" value="Quinoprotein alcohol dehydrogenase-like"/>
    <property type="match status" value="2"/>
</dbReference>
<protein>
    <submittedName>
        <fullName evidence="3">PQQ-like beta-propeller repeat protein</fullName>
    </submittedName>
</protein>
<dbReference type="Pfam" id="PF13360">
    <property type="entry name" value="PQQ_2"/>
    <property type="match status" value="1"/>
</dbReference>
<dbReference type="InterPro" id="IPR015943">
    <property type="entry name" value="WD40/YVTN_repeat-like_dom_sf"/>
</dbReference>
<dbReference type="Gene3D" id="2.130.10.10">
    <property type="entry name" value="YVTN repeat-like/Quinoprotein amine dehydrogenase"/>
    <property type="match status" value="1"/>
</dbReference>
<sequence length="558" mass="58819">MSHHFKRHHAYSKGYRPRRHRGRLRIGRLILLILVFAAIISAIVFGILFLIKAGPFVRDDASSSVPAVNSAAEYDAPMQTADSSAVPAAVDATQPAAFGLTSEIEQDGNIVTTFTRLKEIFFPAPNSYANVRGITTADGNDYRDSRSFGGFEAGGGHLETLWRQERPSSAAVQPIAVSWDADMRQMMNLYPDKASREDLVEILSCGADGTLSFTDLADGSATRDPISLGFTPGGALSLDPRGYPLLYIGGNAENACMNIYSLITGELLYKYGGEKDSFALLDSERGFSCSPLVSGDTDTLIWPGGNGILYTMNLNSDFDRAAGTVSLNPDTPVKYRYTATGGADSASPASFSITGLSAWRNYAFITDTGGYIQCIDINTMQPVYVQKLGAGIVSSPLIEEAADGIYLYSGSKSANGNASVYKLKGLSGEIIWQRDLACGAEGGFLSTPVSGRGDLDGMIFCMAAQADGDNAVLLALTSDTGEIKWEQKTGRPSVFSPAAAYTSSGTGYLLEAGGGGAMLLAGNSGEVLGTLDALNGADCPAIVCNTVAVLNGTGVLIK</sequence>
<dbReference type="EMBL" id="JACOON010000007">
    <property type="protein sequence ID" value="MBC5649343.1"/>
    <property type="molecule type" value="Genomic_DNA"/>
</dbReference>